<feature type="compositionally biased region" description="Polar residues" evidence="1">
    <location>
        <begin position="1205"/>
        <end position="1219"/>
    </location>
</feature>
<accession>A0AAN6IWW1</accession>
<dbReference type="EMBL" id="JAJGCB010000003">
    <property type="protein sequence ID" value="KAJ8994215.1"/>
    <property type="molecule type" value="Genomic_DNA"/>
</dbReference>
<dbReference type="Proteomes" id="UP001161757">
    <property type="component" value="Unassembled WGS sequence"/>
</dbReference>
<dbReference type="InterPro" id="IPR007122">
    <property type="entry name" value="Villin/Gelsolin"/>
</dbReference>
<feature type="compositionally biased region" description="Basic and acidic residues" evidence="1">
    <location>
        <begin position="453"/>
        <end position="470"/>
    </location>
</feature>
<dbReference type="Pfam" id="PF13254">
    <property type="entry name" value="DUF4045"/>
    <property type="match status" value="1"/>
</dbReference>
<evidence type="ECO:0000313" key="5">
    <source>
        <dbReference type="Proteomes" id="UP001161757"/>
    </source>
</evidence>
<feature type="compositionally biased region" description="Basic and acidic residues" evidence="1">
    <location>
        <begin position="800"/>
        <end position="811"/>
    </location>
</feature>
<dbReference type="Gene3D" id="3.40.20.10">
    <property type="entry name" value="Severin"/>
    <property type="match status" value="3"/>
</dbReference>
<proteinExistence type="predicted"/>
<dbReference type="PANTHER" id="PTHR11977">
    <property type="entry name" value="VILLIN"/>
    <property type="match status" value="1"/>
</dbReference>
<evidence type="ECO:0008006" key="6">
    <source>
        <dbReference type="Google" id="ProtNLM"/>
    </source>
</evidence>
<dbReference type="GO" id="GO:0008154">
    <property type="term" value="P:actin polymerization or depolymerization"/>
    <property type="evidence" value="ECO:0007669"/>
    <property type="project" value="TreeGrafter"/>
</dbReference>
<dbReference type="InterPro" id="IPR029006">
    <property type="entry name" value="ADF-H/Gelsolin-like_dom_sf"/>
</dbReference>
<name>A0AAN6IWW1_EXODE</name>
<feature type="compositionally biased region" description="Basic and acidic residues" evidence="1">
    <location>
        <begin position="678"/>
        <end position="695"/>
    </location>
</feature>
<feature type="compositionally biased region" description="Polar residues" evidence="1">
    <location>
        <begin position="569"/>
        <end position="591"/>
    </location>
</feature>
<feature type="compositionally biased region" description="Basic and acidic residues" evidence="1">
    <location>
        <begin position="486"/>
        <end position="499"/>
    </location>
</feature>
<dbReference type="Pfam" id="PF25480">
    <property type="entry name" value="DUF7904"/>
    <property type="match status" value="1"/>
</dbReference>
<gene>
    <name evidence="4" type="ORF">HRR80_002710</name>
</gene>
<feature type="compositionally biased region" description="Polar residues" evidence="1">
    <location>
        <begin position="717"/>
        <end position="728"/>
    </location>
</feature>
<feature type="region of interest" description="Disordered" evidence="1">
    <location>
        <begin position="789"/>
        <end position="1281"/>
    </location>
</feature>
<dbReference type="SMART" id="SM00262">
    <property type="entry name" value="GEL"/>
    <property type="match status" value="2"/>
</dbReference>
<feature type="compositionally biased region" description="Polar residues" evidence="1">
    <location>
        <begin position="262"/>
        <end position="283"/>
    </location>
</feature>
<dbReference type="GO" id="GO:0015629">
    <property type="term" value="C:actin cytoskeleton"/>
    <property type="evidence" value="ECO:0007669"/>
    <property type="project" value="TreeGrafter"/>
</dbReference>
<dbReference type="GO" id="GO:0051015">
    <property type="term" value="F:actin filament binding"/>
    <property type="evidence" value="ECO:0007669"/>
    <property type="project" value="InterPro"/>
</dbReference>
<feature type="compositionally biased region" description="Basic and acidic residues" evidence="1">
    <location>
        <begin position="71"/>
        <end position="82"/>
    </location>
</feature>
<dbReference type="InterPro" id="IPR057226">
    <property type="entry name" value="DUF7904"/>
</dbReference>
<evidence type="ECO:0000259" key="2">
    <source>
        <dbReference type="Pfam" id="PF13254"/>
    </source>
</evidence>
<dbReference type="GO" id="GO:0051016">
    <property type="term" value="P:barbed-end actin filament capping"/>
    <property type="evidence" value="ECO:0007669"/>
    <property type="project" value="TreeGrafter"/>
</dbReference>
<feature type="compositionally biased region" description="Polar residues" evidence="1">
    <location>
        <begin position="1144"/>
        <end position="1166"/>
    </location>
</feature>
<feature type="compositionally biased region" description="Polar residues" evidence="1">
    <location>
        <begin position="1513"/>
        <end position="1523"/>
    </location>
</feature>
<protein>
    <recommendedName>
        <fullName evidence="6">DUF4045 domain-containing protein</fullName>
    </recommendedName>
</protein>
<feature type="compositionally biased region" description="Basic and acidic residues" evidence="1">
    <location>
        <begin position="26"/>
        <end position="56"/>
    </location>
</feature>
<feature type="compositionally biased region" description="Polar residues" evidence="1">
    <location>
        <begin position="643"/>
        <end position="652"/>
    </location>
</feature>
<dbReference type="GO" id="GO:0051014">
    <property type="term" value="P:actin filament severing"/>
    <property type="evidence" value="ECO:0007669"/>
    <property type="project" value="TreeGrafter"/>
</dbReference>
<feature type="region of interest" description="Disordered" evidence="1">
    <location>
        <begin position="223"/>
        <end position="731"/>
    </location>
</feature>
<feature type="compositionally biased region" description="Low complexity" evidence="1">
    <location>
        <begin position="911"/>
        <end position="923"/>
    </location>
</feature>
<sequence>MDASNDGSESVDQFLARIASLNSKQGLEEAERSKKMEEEMLQARRERQARRAERARSLSPSKTGPAPSLRHVGEETPKHNKQIEPPVALTPPLQSRTLGRAGSISPKPRRPSVSGVDFSRPLPPLSADDPRPIPSPPLNATSLSRSGTLSWNQRPSPRGIGSIRSRPQSVVSLPDASAALRSPTPKHEEDMSKKEISASLSTKDPSWFRQTPDRAAISLAYRKNESETSASQFMTRSMRLPGLSAEKEPTVERCELEKERGTFSSPTSPAKHNLSMLDQQHTPSFEPMARPRPVSMISETPTKSPALELPAFKPLDLNTPLDSDAATLGRNPSVLSPSGRPLSPTKGLGGFVQSAMMKRSDSVNKRWSVQANAGLKRGDSIAASRPSHLSGASEFSPGHSRNSSKDTRPGWDLQSSPLSGSRPVSSHGAEPTLPSRGRPLPDPDNGASKSPKARTDYEQRERSDTLESLRRQQNMRRATPPPPELPLERSPSKTMDPRRWSPTKASWLESALNKPDVPKFAPSRPETPAWKLNLQRSKFEEQTRPSAVKDAPTPKVLGSPPPDAHPSKEVSTSTMSPPTIESQPANSQGDTSKPKAAHKNVVGPPADSLTVKKEGKPIVPSKRNITPGSQNIPQRDSSEEKQPSTSAQTKVTEPSEGPEKPAGLELKTESELPVVKPKPREEIDKPAGGDLKIESKSPIVKPKPRSTTEIDFRATLKSRQAPSTTSNDTEPEFKAVFGKLKRAQTQHYVAPDLLKDNITRGKAALNATGGPQKTQHVDEFKESILQKKEAMKAGGSATRKRPESTDSKAKPAEAVPEALARRMTLHKATPSKEQVEIKTPAGAPNKSTKPTLHSEHRTDKGVSLGTERPTPAVHTNAGTERSQAVEAKKPEVVLTAASVNKPGKVSAPHSVETAPAAAAVTTEAPKRSSTEPRSGFRVPENSKIAARLNPALAGLLSRNGSPKLPGDSPLPDGGRGQVREMQHTSQGGGGEEPAELTHMTKARAKGPRRRAPKASMSKSTRQESAAPAENRTEAGTDGQPTPPKPLPLAKETISVDLPLRQSRSFVTREAAGTEAGEKTEKTIAKPAQGAALIHATSEPNGQQVKPIDILKTRSYTQPAPANETEPSPKSKPPVASKSAELRKVSSTIGGRQPAEKTNSMKPSTPRSFDVLTDRPSVVSSPPESDLERKANTTSPPFPSVLPLTPSKSKMNTPKASKPSTGPEKSAALTSPSKVGGLGLKFESPAAKKSTTMPELTPPPEPDRLQSRLDRSPGPNTSDSGLASQIESFFGMLPRPSEKAEFDTQQFLCSQNRAADKTKTLSNQIWEVTGNGKKTAMPPQQEHILFEDCMYLCVHTMQSRNGSNVVDVYLWCGDEVPAAAIEDAQLFCRKVARDNSTKLQVVKQGKESSEFFQALGGIVIVRKSKSSALYMLCGRRHLGHLAFDEVEFDPSSLSSGLPFLISAKFGKLYLWKGAGSDPEDVGCARLIGMDLGLTGEIEEIFEGEEPSSFWESFPTGTSRRQTGQESHREGPFRGRPSKLYRVEHDRPKSSGGFWGLRSLSPPKQTPKALVEEIVPFTQNDVDAHHIHILDTYAEVYVLVGASAKKPSEFVTAIHIAQEMAVLSPSVQDRPVLPSCFVVFGEPPQHIKSVFRKWTPARSSPQAGQLCVRVEEVMQELGMTL</sequence>
<feature type="compositionally biased region" description="Basic and acidic residues" evidence="1">
    <location>
        <begin position="1260"/>
        <end position="1270"/>
    </location>
</feature>
<feature type="compositionally biased region" description="Basic and acidic residues" evidence="1">
    <location>
        <begin position="185"/>
        <end position="196"/>
    </location>
</feature>
<evidence type="ECO:0000313" key="4">
    <source>
        <dbReference type="EMBL" id="KAJ8994215.1"/>
    </source>
</evidence>
<dbReference type="InterPro" id="IPR025118">
    <property type="entry name" value="DUF4045"/>
</dbReference>
<feature type="compositionally biased region" description="Polar residues" evidence="1">
    <location>
        <begin position="138"/>
        <end position="155"/>
    </location>
</feature>
<feature type="compositionally biased region" description="Polar residues" evidence="1">
    <location>
        <begin position="623"/>
        <end position="635"/>
    </location>
</feature>
<feature type="region of interest" description="Disordered" evidence="1">
    <location>
        <begin position="21"/>
        <end position="209"/>
    </location>
</feature>
<feature type="domain" description="DUF7904" evidence="3">
    <location>
        <begin position="1323"/>
        <end position="1422"/>
    </location>
</feature>
<dbReference type="PANTHER" id="PTHR11977:SF133">
    <property type="entry name" value="DUF4045 DOMAIN-CONTAINING PROTEIN"/>
    <property type="match status" value="1"/>
</dbReference>
<dbReference type="SUPFAM" id="SSF55753">
    <property type="entry name" value="Actin depolymerizing proteins"/>
    <property type="match status" value="3"/>
</dbReference>
<reference evidence="4" key="1">
    <citation type="submission" date="2023-01" db="EMBL/GenBank/DDBJ databases">
        <title>Exophiala dermititidis isolated from Cystic Fibrosis Patient.</title>
        <authorList>
            <person name="Kurbessoian T."/>
            <person name="Crocker A."/>
            <person name="Murante D."/>
            <person name="Hogan D.A."/>
            <person name="Stajich J.E."/>
        </authorList>
    </citation>
    <scope>NUCLEOTIDE SEQUENCE</scope>
    <source>
        <strain evidence="4">Ex8</strain>
    </source>
</reference>
<comment type="caution">
    <text evidence="4">The sequence shown here is derived from an EMBL/GenBank/DDBJ whole genome shotgun (WGS) entry which is preliminary data.</text>
</comment>
<feature type="compositionally biased region" description="Low complexity" evidence="1">
    <location>
        <begin position="415"/>
        <end position="426"/>
    </location>
</feature>
<feature type="compositionally biased region" description="Basic residues" evidence="1">
    <location>
        <begin position="1000"/>
        <end position="1012"/>
    </location>
</feature>
<dbReference type="GO" id="GO:0005737">
    <property type="term" value="C:cytoplasm"/>
    <property type="evidence" value="ECO:0007669"/>
    <property type="project" value="TreeGrafter"/>
</dbReference>
<evidence type="ECO:0000259" key="3">
    <source>
        <dbReference type="Pfam" id="PF25480"/>
    </source>
</evidence>
<feature type="region of interest" description="Disordered" evidence="1">
    <location>
        <begin position="1506"/>
        <end position="1536"/>
    </location>
</feature>
<organism evidence="4 5">
    <name type="scientific">Exophiala dermatitidis</name>
    <name type="common">Black yeast-like fungus</name>
    <name type="synonym">Wangiella dermatitidis</name>
    <dbReference type="NCBI Taxonomy" id="5970"/>
    <lineage>
        <taxon>Eukaryota</taxon>
        <taxon>Fungi</taxon>
        <taxon>Dikarya</taxon>
        <taxon>Ascomycota</taxon>
        <taxon>Pezizomycotina</taxon>
        <taxon>Eurotiomycetes</taxon>
        <taxon>Chaetothyriomycetidae</taxon>
        <taxon>Chaetothyriales</taxon>
        <taxon>Herpotrichiellaceae</taxon>
        <taxon>Exophiala</taxon>
    </lineage>
</organism>
<feature type="compositionally biased region" description="Basic and acidic residues" evidence="1">
    <location>
        <begin position="245"/>
        <end position="261"/>
    </location>
</feature>
<feature type="domain" description="DUF4045" evidence="2">
    <location>
        <begin position="8"/>
        <end position="791"/>
    </location>
</feature>
<dbReference type="GO" id="GO:0005546">
    <property type="term" value="F:phosphatidylinositol-4,5-bisphosphate binding"/>
    <property type="evidence" value="ECO:0007669"/>
    <property type="project" value="TreeGrafter"/>
</dbReference>
<evidence type="ECO:0000256" key="1">
    <source>
        <dbReference type="SAM" id="MobiDB-lite"/>
    </source>
</evidence>